<evidence type="ECO:0000256" key="2">
    <source>
        <dbReference type="ARBA" id="ARBA00006656"/>
    </source>
</evidence>
<dbReference type="PROSITE" id="PS51362">
    <property type="entry name" value="TGF_BETA_2"/>
    <property type="match status" value="1"/>
</dbReference>
<dbReference type="InterPro" id="IPR017948">
    <property type="entry name" value="TGFb_CS"/>
</dbReference>
<dbReference type="STRING" id="37001.A0A1A9W622"/>
<dbReference type="Pfam" id="PF00688">
    <property type="entry name" value="TGFb_propeptide"/>
    <property type="match status" value="1"/>
</dbReference>
<keyword evidence="6 11" id="KW-0339">Growth factor</keyword>
<comment type="subcellular location">
    <subcellularLocation>
        <location evidence="1">Secreted</location>
    </subcellularLocation>
</comment>
<dbReference type="GO" id="GO:0008083">
    <property type="term" value="F:growth factor activity"/>
    <property type="evidence" value="ECO:0007669"/>
    <property type="project" value="UniProtKB-KW"/>
</dbReference>
<comment type="similarity">
    <text evidence="2 11">Belongs to the TGF-beta family.</text>
</comment>
<dbReference type="Gene3D" id="2.10.90.10">
    <property type="entry name" value="Cystine-knot cytokines"/>
    <property type="match status" value="1"/>
</dbReference>
<dbReference type="PANTHER" id="PTHR11848">
    <property type="entry name" value="TGF-BETA FAMILY"/>
    <property type="match status" value="1"/>
</dbReference>
<keyword evidence="8" id="KW-0325">Glycoprotein</keyword>
<feature type="domain" description="TGF-beta family profile" evidence="13">
    <location>
        <begin position="335"/>
        <end position="466"/>
    </location>
</feature>
<evidence type="ECO:0000313" key="14">
    <source>
        <dbReference type="EnsemblMetazoa" id="GBRI007557-PA"/>
    </source>
</evidence>
<dbReference type="FunFam" id="2.10.90.10:FF:000003">
    <property type="entry name" value="Bone morphogenetic protein 5"/>
    <property type="match status" value="1"/>
</dbReference>
<name>A0A1A9W622_9MUSC</name>
<evidence type="ECO:0000256" key="3">
    <source>
        <dbReference type="ARBA" id="ARBA00022514"/>
    </source>
</evidence>
<keyword evidence="4" id="KW-0964">Secreted</keyword>
<dbReference type="VEuPathDB" id="VectorBase:GBRI007557"/>
<dbReference type="Proteomes" id="UP000091820">
    <property type="component" value="Unassembled WGS sequence"/>
</dbReference>
<accession>A0A1A9W622</accession>
<evidence type="ECO:0000256" key="9">
    <source>
        <dbReference type="ARBA" id="ARBA00069249"/>
    </source>
</evidence>
<dbReference type="SMART" id="SM00204">
    <property type="entry name" value="TGFB"/>
    <property type="match status" value="1"/>
</dbReference>
<keyword evidence="5" id="KW-0732">Signal</keyword>
<reference evidence="14" key="2">
    <citation type="submission" date="2020-05" db="UniProtKB">
        <authorList>
            <consortium name="EnsemblMetazoa"/>
        </authorList>
    </citation>
    <scope>IDENTIFICATION</scope>
    <source>
        <strain evidence="14">IAEA</strain>
    </source>
</reference>
<dbReference type="InterPro" id="IPR001111">
    <property type="entry name" value="TGF-b_propeptide"/>
</dbReference>
<evidence type="ECO:0000256" key="5">
    <source>
        <dbReference type="ARBA" id="ARBA00022729"/>
    </source>
</evidence>
<evidence type="ECO:0000259" key="13">
    <source>
        <dbReference type="PROSITE" id="PS51362"/>
    </source>
</evidence>
<dbReference type="FunFam" id="2.60.120.970:FF:000030">
    <property type="entry name" value="Glass bottom boat"/>
    <property type="match status" value="1"/>
</dbReference>
<feature type="compositionally biased region" description="Basic residues" evidence="12">
    <location>
        <begin position="330"/>
        <end position="347"/>
    </location>
</feature>
<feature type="region of interest" description="Disordered" evidence="12">
    <location>
        <begin position="329"/>
        <end position="353"/>
    </location>
</feature>
<dbReference type="PANTHER" id="PTHR11848:SF310">
    <property type="entry name" value="PROTEIN 60A-RELATED"/>
    <property type="match status" value="1"/>
</dbReference>
<evidence type="ECO:0000256" key="1">
    <source>
        <dbReference type="ARBA" id="ARBA00004613"/>
    </source>
</evidence>
<dbReference type="InterPro" id="IPR029034">
    <property type="entry name" value="Cystine-knot_cytokine"/>
</dbReference>
<keyword evidence="3" id="KW-0202">Cytokine</keyword>
<evidence type="ECO:0000256" key="8">
    <source>
        <dbReference type="ARBA" id="ARBA00023180"/>
    </source>
</evidence>
<organism evidence="14 15">
    <name type="scientific">Glossina brevipalpis</name>
    <dbReference type="NCBI Taxonomy" id="37001"/>
    <lineage>
        <taxon>Eukaryota</taxon>
        <taxon>Metazoa</taxon>
        <taxon>Ecdysozoa</taxon>
        <taxon>Arthropoda</taxon>
        <taxon>Hexapoda</taxon>
        <taxon>Insecta</taxon>
        <taxon>Pterygota</taxon>
        <taxon>Neoptera</taxon>
        <taxon>Endopterygota</taxon>
        <taxon>Diptera</taxon>
        <taxon>Brachycera</taxon>
        <taxon>Muscomorpha</taxon>
        <taxon>Hippoboscoidea</taxon>
        <taxon>Glossinidae</taxon>
        <taxon>Glossina</taxon>
    </lineage>
</organism>
<evidence type="ECO:0000256" key="4">
    <source>
        <dbReference type="ARBA" id="ARBA00022525"/>
    </source>
</evidence>
<dbReference type="GO" id="GO:0005125">
    <property type="term" value="F:cytokine activity"/>
    <property type="evidence" value="ECO:0007669"/>
    <property type="project" value="UniProtKB-KW"/>
</dbReference>
<protein>
    <recommendedName>
        <fullName evidence="9">Protein 60A</fullName>
    </recommendedName>
    <alternativeName>
        <fullName evidence="10">Protein glass bottom boat</fullName>
    </alternativeName>
</protein>
<proteinExistence type="inferred from homology"/>
<dbReference type="PROSITE" id="PS00250">
    <property type="entry name" value="TGF_BETA_1"/>
    <property type="match status" value="1"/>
</dbReference>
<dbReference type="AlphaFoldDB" id="A0A1A9W622"/>
<dbReference type="Pfam" id="PF00019">
    <property type="entry name" value="TGF_beta"/>
    <property type="match status" value="1"/>
</dbReference>
<evidence type="ECO:0000313" key="15">
    <source>
        <dbReference type="Proteomes" id="UP000091820"/>
    </source>
</evidence>
<evidence type="ECO:0000256" key="12">
    <source>
        <dbReference type="SAM" id="MobiDB-lite"/>
    </source>
</evidence>
<keyword evidence="15" id="KW-1185">Reference proteome</keyword>
<dbReference type="Gene3D" id="2.60.120.970">
    <property type="match status" value="1"/>
</dbReference>
<dbReference type="GO" id="GO:0032502">
    <property type="term" value="P:developmental process"/>
    <property type="evidence" value="ECO:0007669"/>
    <property type="project" value="UniProtKB-ARBA"/>
</dbReference>
<reference evidence="15" key="1">
    <citation type="submission" date="2014-03" db="EMBL/GenBank/DDBJ databases">
        <authorList>
            <person name="Aksoy S."/>
            <person name="Warren W."/>
            <person name="Wilson R.K."/>
        </authorList>
    </citation>
    <scope>NUCLEOTIDE SEQUENCE [LARGE SCALE GENOMIC DNA]</scope>
    <source>
        <strain evidence="15">IAEA</strain>
    </source>
</reference>
<keyword evidence="7" id="KW-1015">Disulfide bond</keyword>
<dbReference type="InterPro" id="IPR015615">
    <property type="entry name" value="TGF-beta-rel"/>
</dbReference>
<evidence type="ECO:0000256" key="6">
    <source>
        <dbReference type="ARBA" id="ARBA00023030"/>
    </source>
</evidence>
<evidence type="ECO:0000256" key="10">
    <source>
        <dbReference type="ARBA" id="ARBA00079940"/>
    </source>
</evidence>
<sequence length="466" mass="53591">MILSRNKFAAQKSLSLYKSGTAFSTLNVLFSLFAHVRQNILFLSIILSILLGFISENSQTGLLVAASQSGIYIDNGIDQTVMQHMLNEDEKLEASLDILEFLGLSERPHKKYGHLSLRKSAPQYLLDVYHRLKEEDSDDLSASVRSKRDIEKQENFITDLDKKAIEQNDIIMTFLNKNHHVDEVRHEHGRRLWFDVDDVPNDNYLTMAELRMYQNPMHGKLASTNKKFTLTVYTIVKRNNGHGRHLQPLSQVNTTADYQGWLELNVTDALDTWLLRPKENSGFYIGAYEINKPEREIKLDDIGLIHSKSEDEYQPFMIGFFKGPDLIKSTQRHSRRKRNVHSRRRKKSDMVNPLFDGPSDSIRSCQMQTLYINFRDLGWHDWIIAPDGYGAFYCSGECNFPLNAHMNATNHAIVQTLVHLLEPKKVPKPCCAPTRLGALPVLYHLNEENVNLKKYKNMIVKSCGCH</sequence>
<evidence type="ECO:0000256" key="7">
    <source>
        <dbReference type="ARBA" id="ARBA00023157"/>
    </source>
</evidence>
<dbReference type="EnsemblMetazoa" id="GBRI007557-RA">
    <property type="protein sequence ID" value="GBRI007557-PA"/>
    <property type="gene ID" value="GBRI007557"/>
</dbReference>
<dbReference type="SUPFAM" id="SSF57501">
    <property type="entry name" value="Cystine-knot cytokines"/>
    <property type="match status" value="1"/>
</dbReference>
<dbReference type="InterPro" id="IPR001839">
    <property type="entry name" value="TGF-b_C"/>
</dbReference>
<evidence type="ECO:0000256" key="11">
    <source>
        <dbReference type="RuleBase" id="RU000354"/>
    </source>
</evidence>
<dbReference type="GO" id="GO:0005615">
    <property type="term" value="C:extracellular space"/>
    <property type="evidence" value="ECO:0007669"/>
    <property type="project" value="UniProtKB-KW"/>
</dbReference>
<dbReference type="CDD" id="cd13761">
    <property type="entry name" value="TGF_beta_BMP5_like"/>
    <property type="match status" value="1"/>
</dbReference>